<dbReference type="RefSeq" id="WP_061547082.1">
    <property type="nucleotide sequence ID" value="NZ_NBYN01000004.1"/>
</dbReference>
<feature type="signal peptide" evidence="1">
    <location>
        <begin position="1"/>
        <end position="28"/>
    </location>
</feature>
<dbReference type="EMBL" id="NBYN01000004">
    <property type="protein sequence ID" value="OSO97134.1"/>
    <property type="molecule type" value="Genomic_DNA"/>
</dbReference>
<dbReference type="InterPro" id="IPR032710">
    <property type="entry name" value="NTF2-like_dom_sf"/>
</dbReference>
<name>A0A1X4GIZ8_9CYAN</name>
<comment type="caution">
    <text evidence="2">The sequence shown here is derived from an EMBL/GenBank/DDBJ whole genome shotgun (WGS) entry which is preliminary data.</text>
</comment>
<gene>
    <name evidence="2" type="ORF">B7O87_01270</name>
</gene>
<sequence length="263" mass="29198">MHPNQKLLFSTALFSFWLSLDIVSCAYAQTQTSTPGNAPPQLKKLIAEIDAASSRGDIKGVMGFYSSKFTHGDGLTRQAMEQSLKSFWQRYPKLSYQTKLQSWKSNGKTIIAETVTRITGLSSDKTSPLAINAAITSRQHIRGTQITHQEILSERTQMTSGKKPPQVEFRLPQQVKVGEKYAFDAIVKEPLGNNFLLGTAMEETIKPNKYLNPTPINLELLSTGGLFKTGTAPLQPVNQWISAVIVRDDGVTMITQRLKVVRN</sequence>
<protein>
    <recommendedName>
        <fullName evidence="4">Nuclear transport factor 2 family protein</fullName>
    </recommendedName>
</protein>
<dbReference type="Proteomes" id="UP000192997">
    <property type="component" value="Unassembled WGS sequence"/>
</dbReference>
<evidence type="ECO:0000313" key="3">
    <source>
        <dbReference type="Proteomes" id="UP000192997"/>
    </source>
</evidence>
<evidence type="ECO:0008006" key="4">
    <source>
        <dbReference type="Google" id="ProtNLM"/>
    </source>
</evidence>
<dbReference type="AlphaFoldDB" id="A0A1X4GIZ8"/>
<feature type="chain" id="PRO_5010874746" description="Nuclear transport factor 2 family protein" evidence="1">
    <location>
        <begin position="29"/>
        <end position="263"/>
    </location>
</feature>
<evidence type="ECO:0000256" key="1">
    <source>
        <dbReference type="SAM" id="SignalP"/>
    </source>
</evidence>
<reference evidence="3" key="1">
    <citation type="submission" date="2017-04" db="EMBL/GenBank/DDBJ databases">
        <authorList>
            <person name="Abreu V.A."/>
            <person name="Popin R.V."/>
            <person name="Rigonato J."/>
            <person name="Andreote A.P."/>
            <person name="Schaker P.C."/>
            <person name="Hoff-Risseti C."/>
            <person name="Alvarenga D.O."/>
            <person name="Varani A.M."/>
            <person name="Fiore M.F."/>
        </authorList>
    </citation>
    <scope>NUCLEOTIDE SEQUENCE [LARGE SCALE GENOMIC DNA]</scope>
    <source>
        <strain evidence="3">CENA303</strain>
    </source>
</reference>
<accession>A0A1X4GIZ8</accession>
<keyword evidence="1" id="KW-0732">Signal</keyword>
<dbReference type="SUPFAM" id="SSF54427">
    <property type="entry name" value="NTF2-like"/>
    <property type="match status" value="1"/>
</dbReference>
<proteinExistence type="predicted"/>
<evidence type="ECO:0000313" key="2">
    <source>
        <dbReference type="EMBL" id="OSO97134.1"/>
    </source>
</evidence>
<organism evidence="2 3">
    <name type="scientific">Cylindrospermopsis raciborskii CENA303</name>
    <dbReference type="NCBI Taxonomy" id="1170769"/>
    <lineage>
        <taxon>Bacteria</taxon>
        <taxon>Bacillati</taxon>
        <taxon>Cyanobacteriota</taxon>
        <taxon>Cyanophyceae</taxon>
        <taxon>Nostocales</taxon>
        <taxon>Aphanizomenonaceae</taxon>
        <taxon>Cylindrospermopsis</taxon>
    </lineage>
</organism>